<comment type="caution">
    <text evidence="1">The sequence shown here is derived from an EMBL/GenBank/DDBJ whole genome shotgun (WGS) entry which is preliminary data.</text>
</comment>
<reference evidence="1 2" key="1">
    <citation type="journal article" date="2020" name="Cell">
        <title>Large-Scale Comparative Analyses of Tick Genomes Elucidate Their Genetic Diversity and Vector Capacities.</title>
        <authorList>
            <consortium name="Tick Genome and Microbiome Consortium (TIGMIC)"/>
            <person name="Jia N."/>
            <person name="Wang J."/>
            <person name="Shi W."/>
            <person name="Du L."/>
            <person name="Sun Y."/>
            <person name="Zhan W."/>
            <person name="Jiang J.F."/>
            <person name="Wang Q."/>
            <person name="Zhang B."/>
            <person name="Ji P."/>
            <person name="Bell-Sakyi L."/>
            <person name="Cui X.M."/>
            <person name="Yuan T.T."/>
            <person name="Jiang B.G."/>
            <person name="Yang W.F."/>
            <person name="Lam T.T."/>
            <person name="Chang Q.C."/>
            <person name="Ding S.J."/>
            <person name="Wang X.J."/>
            <person name="Zhu J.G."/>
            <person name="Ruan X.D."/>
            <person name="Zhao L."/>
            <person name="Wei J.T."/>
            <person name="Ye R.Z."/>
            <person name="Que T.C."/>
            <person name="Du C.H."/>
            <person name="Zhou Y.H."/>
            <person name="Cheng J.X."/>
            <person name="Dai P.F."/>
            <person name="Guo W.B."/>
            <person name="Han X.H."/>
            <person name="Huang E.J."/>
            <person name="Li L.F."/>
            <person name="Wei W."/>
            <person name="Gao Y.C."/>
            <person name="Liu J.Z."/>
            <person name="Shao H.Z."/>
            <person name="Wang X."/>
            <person name="Wang C.C."/>
            <person name="Yang T.C."/>
            <person name="Huo Q.B."/>
            <person name="Li W."/>
            <person name="Chen H.Y."/>
            <person name="Chen S.E."/>
            <person name="Zhou L.G."/>
            <person name="Ni X.B."/>
            <person name="Tian J.H."/>
            <person name="Sheng Y."/>
            <person name="Liu T."/>
            <person name="Pan Y.S."/>
            <person name="Xia L.Y."/>
            <person name="Li J."/>
            <person name="Zhao F."/>
            <person name="Cao W.C."/>
        </authorList>
    </citation>
    <scope>NUCLEOTIDE SEQUENCE [LARGE SCALE GENOMIC DNA]</scope>
    <source>
        <strain evidence="1">HaeL-2018</strain>
    </source>
</reference>
<keyword evidence="2" id="KW-1185">Reference proteome</keyword>
<evidence type="ECO:0000313" key="2">
    <source>
        <dbReference type="Proteomes" id="UP000821853"/>
    </source>
</evidence>
<proteinExistence type="predicted"/>
<dbReference type="OrthoDB" id="6119297at2759"/>
<dbReference type="AlphaFoldDB" id="A0A9J6GVD7"/>
<dbReference type="EMBL" id="JABSTR010000009">
    <property type="protein sequence ID" value="KAH9378841.1"/>
    <property type="molecule type" value="Genomic_DNA"/>
</dbReference>
<dbReference type="Proteomes" id="UP000821853">
    <property type="component" value="Unassembled WGS sequence"/>
</dbReference>
<accession>A0A9J6GVD7</accession>
<organism evidence="1 2">
    <name type="scientific">Haemaphysalis longicornis</name>
    <name type="common">Bush tick</name>
    <dbReference type="NCBI Taxonomy" id="44386"/>
    <lineage>
        <taxon>Eukaryota</taxon>
        <taxon>Metazoa</taxon>
        <taxon>Ecdysozoa</taxon>
        <taxon>Arthropoda</taxon>
        <taxon>Chelicerata</taxon>
        <taxon>Arachnida</taxon>
        <taxon>Acari</taxon>
        <taxon>Parasitiformes</taxon>
        <taxon>Ixodida</taxon>
        <taxon>Ixodoidea</taxon>
        <taxon>Ixodidae</taxon>
        <taxon>Haemaphysalinae</taxon>
        <taxon>Haemaphysalis</taxon>
    </lineage>
</organism>
<sequence>MYLVVNVPVVEGGALGRHVLVLRDTGSTNVIIRRGLVTDDLLKRRMRKISLVDGSVKHLPAANIQMDTPYLVGEVTLLSMTNPTYDLVLDNLPGLRAQHNPDSCWVHRSCKTGK</sequence>
<dbReference type="VEuPathDB" id="VectorBase:HLOH_040227"/>
<gene>
    <name evidence="1" type="ORF">HPB48_007131</name>
</gene>
<name>A0A9J6GVD7_HAELO</name>
<evidence type="ECO:0000313" key="1">
    <source>
        <dbReference type="EMBL" id="KAH9378841.1"/>
    </source>
</evidence>
<protein>
    <submittedName>
        <fullName evidence="1">Uncharacterized protein</fullName>
    </submittedName>
</protein>